<organism evidence="1 2">
    <name type="scientific">Acinetobacter phage Acj9</name>
    <dbReference type="NCBI Taxonomy" id="760939"/>
    <lineage>
        <taxon>Viruses</taxon>
        <taxon>Duplodnaviria</taxon>
        <taxon>Heunggongvirae</taxon>
        <taxon>Uroviricota</taxon>
        <taxon>Caudoviricetes</taxon>
        <taxon>Pantevenvirales</taxon>
        <taxon>Straboviridae</taxon>
        <taxon>Twarogvirinae</taxon>
        <taxon>Acajnonavirus</taxon>
        <taxon>Acajnonavirus acj9</taxon>
    </lineage>
</organism>
<reference evidence="1 2" key="1">
    <citation type="journal article" date="2010" name="Virol. J.">
        <title>Genomes of the T4-related bacteriophages as windows on microbial genome evolution.</title>
        <authorList>
            <person name="Petrov V.M."/>
            <person name="Ratnayaka S."/>
            <person name="Nolan J.M."/>
            <person name="Miller E.S."/>
            <person name="Karam J.D."/>
        </authorList>
    </citation>
    <scope>NUCLEOTIDE SEQUENCE [LARGE SCALE GENOMIC DNA]</scope>
</reference>
<protein>
    <submittedName>
        <fullName evidence="1">Gp19 tail tube protein</fullName>
    </submittedName>
</protein>
<keyword evidence="2" id="KW-1185">Reference proteome</keyword>
<dbReference type="GeneID" id="9926613"/>
<gene>
    <name evidence="1" type="primary">19</name>
    <name evidence="1" type="ORF">Acj9p179</name>
</gene>
<evidence type="ECO:0000313" key="2">
    <source>
        <dbReference type="Proteomes" id="UP000008731"/>
    </source>
</evidence>
<dbReference type="OrthoDB" id="10275at10239"/>
<dbReference type="EMBL" id="HM004124">
    <property type="protein sequence ID" value="ADG60079.1"/>
    <property type="molecule type" value="Genomic_DNA"/>
</dbReference>
<proteinExistence type="predicted"/>
<dbReference type="InterPro" id="IPR010667">
    <property type="entry name" value="Phage_T4_Gp19"/>
</dbReference>
<dbReference type="GO" id="GO:0005198">
    <property type="term" value="F:structural molecule activity"/>
    <property type="evidence" value="ECO:0007669"/>
    <property type="project" value="InterPro"/>
</dbReference>
<dbReference type="Proteomes" id="UP000008731">
    <property type="component" value="Segment"/>
</dbReference>
<sequence length="163" mass="18490">MELTDILRAFESGDFARPNLFLVELPYLGQNFSFKCKAAPIPPATVDQIPVGFQNKKIKVAGDRTFDDWTITIYGDDAHETRQQMLDWQNICHAQGPEITGGKPSEYKKTATVKQYARDGKTVSKEHTLYGIWPTLVGEIALDWDTNNEVETFETTFAVDYHL</sequence>
<accession>E5EPW3</accession>
<evidence type="ECO:0000313" key="1">
    <source>
        <dbReference type="EMBL" id="ADG60079.1"/>
    </source>
</evidence>
<name>E5EPW3_9CAUD</name>
<dbReference type="KEGG" id="vg:9926613"/>
<dbReference type="Pfam" id="PF06841">
    <property type="entry name" value="Phage_T4_gp19"/>
    <property type="match status" value="1"/>
</dbReference>
<dbReference type="RefSeq" id="YP_004010316.1">
    <property type="nucleotide sequence ID" value="NC_014663.1"/>
</dbReference>